<dbReference type="AlphaFoldDB" id="A0AAV7LVH5"/>
<evidence type="ECO:0000313" key="2">
    <source>
        <dbReference type="EMBL" id="KAJ1095551.1"/>
    </source>
</evidence>
<comment type="caution">
    <text evidence="2">The sequence shown here is derived from an EMBL/GenBank/DDBJ whole genome shotgun (WGS) entry which is preliminary data.</text>
</comment>
<evidence type="ECO:0000256" key="1">
    <source>
        <dbReference type="SAM" id="MobiDB-lite"/>
    </source>
</evidence>
<name>A0AAV7LVH5_PLEWA</name>
<evidence type="ECO:0000313" key="3">
    <source>
        <dbReference type="Proteomes" id="UP001066276"/>
    </source>
</evidence>
<feature type="compositionally biased region" description="Basic and acidic residues" evidence="1">
    <location>
        <begin position="107"/>
        <end position="116"/>
    </location>
</feature>
<dbReference type="Proteomes" id="UP001066276">
    <property type="component" value="Chromosome 10"/>
</dbReference>
<protein>
    <submittedName>
        <fullName evidence="2">Uncharacterized protein</fullName>
    </submittedName>
</protein>
<accession>A0AAV7LVH5</accession>
<feature type="region of interest" description="Disordered" evidence="1">
    <location>
        <begin position="98"/>
        <end position="150"/>
    </location>
</feature>
<organism evidence="2 3">
    <name type="scientific">Pleurodeles waltl</name>
    <name type="common">Iberian ribbed newt</name>
    <dbReference type="NCBI Taxonomy" id="8319"/>
    <lineage>
        <taxon>Eukaryota</taxon>
        <taxon>Metazoa</taxon>
        <taxon>Chordata</taxon>
        <taxon>Craniata</taxon>
        <taxon>Vertebrata</taxon>
        <taxon>Euteleostomi</taxon>
        <taxon>Amphibia</taxon>
        <taxon>Batrachia</taxon>
        <taxon>Caudata</taxon>
        <taxon>Salamandroidea</taxon>
        <taxon>Salamandridae</taxon>
        <taxon>Pleurodelinae</taxon>
        <taxon>Pleurodeles</taxon>
    </lineage>
</organism>
<dbReference type="EMBL" id="JANPWB010000014">
    <property type="protein sequence ID" value="KAJ1095551.1"/>
    <property type="molecule type" value="Genomic_DNA"/>
</dbReference>
<keyword evidence="3" id="KW-1185">Reference proteome</keyword>
<sequence length="274" mass="28582">MDSAIIALSRVGFLPVAQSNLFTALPVREGRRRGPWGKRSSSGSLQLPLLHPCISGGPGQVFSLCGAALSRLRLGCLAAPPAPLSFSAGTLQDGAYFRSSTQAPTRSRVEVRRQAQEDSSNLRPSGRAGGSGGMKESGPPSAPTPTRSGASLQDAPLIVLLLHSARPLGNACAVSDYSGLHGETTMPRPPAPSRPALRPDHRVTACGAARLLEAAKSSGQISVHTCTIRQSGSALQDIVRGFVVGCLNTACYTVKVFDNKRNLPLDSKSVALIP</sequence>
<reference evidence="2" key="1">
    <citation type="journal article" date="2022" name="bioRxiv">
        <title>Sequencing and chromosome-scale assembly of the giantPleurodeles waltlgenome.</title>
        <authorList>
            <person name="Brown T."/>
            <person name="Elewa A."/>
            <person name="Iarovenko S."/>
            <person name="Subramanian E."/>
            <person name="Araus A.J."/>
            <person name="Petzold A."/>
            <person name="Susuki M."/>
            <person name="Suzuki K.-i.T."/>
            <person name="Hayashi T."/>
            <person name="Toyoda A."/>
            <person name="Oliveira C."/>
            <person name="Osipova E."/>
            <person name="Leigh N.D."/>
            <person name="Simon A."/>
            <person name="Yun M.H."/>
        </authorList>
    </citation>
    <scope>NUCLEOTIDE SEQUENCE</scope>
    <source>
        <strain evidence="2">20211129_DDA</strain>
        <tissue evidence="2">Liver</tissue>
    </source>
</reference>
<proteinExistence type="predicted"/>
<gene>
    <name evidence="2" type="ORF">NDU88_000713</name>
</gene>